<dbReference type="AlphaFoldDB" id="A0A232EJF9"/>
<name>A0A232EJF9_9HYME</name>
<accession>A0A232EJF9</accession>
<protein>
    <submittedName>
        <fullName evidence="1">Uncharacterized protein</fullName>
    </submittedName>
</protein>
<organism evidence="1 2">
    <name type="scientific">Trichomalopsis sarcophagae</name>
    <dbReference type="NCBI Taxonomy" id="543379"/>
    <lineage>
        <taxon>Eukaryota</taxon>
        <taxon>Metazoa</taxon>
        <taxon>Ecdysozoa</taxon>
        <taxon>Arthropoda</taxon>
        <taxon>Hexapoda</taxon>
        <taxon>Insecta</taxon>
        <taxon>Pterygota</taxon>
        <taxon>Neoptera</taxon>
        <taxon>Endopterygota</taxon>
        <taxon>Hymenoptera</taxon>
        <taxon>Apocrita</taxon>
        <taxon>Proctotrupomorpha</taxon>
        <taxon>Chalcidoidea</taxon>
        <taxon>Pteromalidae</taxon>
        <taxon>Pteromalinae</taxon>
        <taxon>Trichomalopsis</taxon>
    </lineage>
</organism>
<dbReference type="OrthoDB" id="10460776at2759"/>
<proteinExistence type="predicted"/>
<reference evidence="1 2" key="1">
    <citation type="journal article" date="2017" name="Curr. Biol.">
        <title>The Evolution of Venom by Co-option of Single-Copy Genes.</title>
        <authorList>
            <person name="Martinson E.O."/>
            <person name="Mrinalini"/>
            <person name="Kelkar Y.D."/>
            <person name="Chang C.H."/>
            <person name="Werren J.H."/>
        </authorList>
    </citation>
    <scope>NUCLEOTIDE SEQUENCE [LARGE SCALE GENOMIC DNA]</scope>
    <source>
        <strain evidence="1 2">Alberta</strain>
        <tissue evidence="1">Whole body</tissue>
    </source>
</reference>
<gene>
    <name evidence="1" type="ORF">TSAR_006703</name>
</gene>
<keyword evidence="2" id="KW-1185">Reference proteome</keyword>
<sequence length="72" mass="8518">MKRKGILKFSRETATVLWKHKLSNMCLDSRKVKNSLPNRSPVKLVNPRKLELYLSKLIFCMCVYTYIVKMNL</sequence>
<comment type="caution">
    <text evidence="1">The sequence shown here is derived from an EMBL/GenBank/DDBJ whole genome shotgun (WGS) entry which is preliminary data.</text>
</comment>
<dbReference type="Proteomes" id="UP000215335">
    <property type="component" value="Unassembled WGS sequence"/>
</dbReference>
<dbReference type="EMBL" id="NNAY01004042">
    <property type="protein sequence ID" value="OXU18452.1"/>
    <property type="molecule type" value="Genomic_DNA"/>
</dbReference>
<evidence type="ECO:0000313" key="1">
    <source>
        <dbReference type="EMBL" id="OXU18452.1"/>
    </source>
</evidence>
<evidence type="ECO:0000313" key="2">
    <source>
        <dbReference type="Proteomes" id="UP000215335"/>
    </source>
</evidence>